<comment type="catalytic activity">
    <reaction evidence="2">
        <text>2 GTP = 3',3'-c-di-GMP + 2 diphosphate</text>
        <dbReference type="Rhea" id="RHEA:24898"/>
        <dbReference type="ChEBI" id="CHEBI:33019"/>
        <dbReference type="ChEBI" id="CHEBI:37565"/>
        <dbReference type="ChEBI" id="CHEBI:58805"/>
        <dbReference type="EC" id="2.7.7.65"/>
    </reaction>
</comment>
<dbReference type="Gene3D" id="3.30.70.270">
    <property type="match status" value="1"/>
</dbReference>
<accession>A0A4R6NBJ1</accession>
<dbReference type="InterPro" id="IPR000160">
    <property type="entry name" value="GGDEF_dom"/>
</dbReference>
<reference evidence="4 5" key="1">
    <citation type="submission" date="2019-03" db="EMBL/GenBank/DDBJ databases">
        <title>Genomic Encyclopedia of Type Strains, Phase IV (KMG-IV): sequencing the most valuable type-strain genomes for metagenomic binning, comparative biology and taxonomic classification.</title>
        <authorList>
            <person name="Goeker M."/>
        </authorList>
    </citation>
    <scope>NUCLEOTIDE SEQUENCE [LARGE SCALE GENOMIC DNA]</scope>
    <source>
        <strain evidence="4 5">DSM 25082</strain>
    </source>
</reference>
<dbReference type="PANTHER" id="PTHR45138">
    <property type="entry name" value="REGULATORY COMPONENTS OF SENSORY TRANSDUCTION SYSTEM"/>
    <property type="match status" value="1"/>
</dbReference>
<organism evidence="4 5">
    <name type="scientific">Roseateles asaccharophilus</name>
    <dbReference type="NCBI Taxonomy" id="582607"/>
    <lineage>
        <taxon>Bacteria</taxon>
        <taxon>Pseudomonadati</taxon>
        <taxon>Pseudomonadota</taxon>
        <taxon>Betaproteobacteria</taxon>
        <taxon>Burkholderiales</taxon>
        <taxon>Sphaerotilaceae</taxon>
        <taxon>Roseateles</taxon>
    </lineage>
</organism>
<dbReference type="EMBL" id="SNXE01000001">
    <property type="protein sequence ID" value="TDP13333.1"/>
    <property type="molecule type" value="Genomic_DNA"/>
</dbReference>
<dbReference type="InterPro" id="IPR043128">
    <property type="entry name" value="Rev_trsase/Diguanyl_cyclase"/>
</dbReference>
<dbReference type="InterPro" id="IPR029787">
    <property type="entry name" value="Nucleotide_cyclase"/>
</dbReference>
<dbReference type="Pfam" id="PF00990">
    <property type="entry name" value="GGDEF"/>
    <property type="match status" value="1"/>
</dbReference>
<dbReference type="Gene3D" id="3.30.450.20">
    <property type="entry name" value="PAS domain"/>
    <property type="match status" value="1"/>
</dbReference>
<evidence type="ECO:0000256" key="1">
    <source>
        <dbReference type="ARBA" id="ARBA00012528"/>
    </source>
</evidence>
<dbReference type="InterPro" id="IPR050469">
    <property type="entry name" value="Diguanylate_Cyclase"/>
</dbReference>
<protein>
    <recommendedName>
        <fullName evidence="1">diguanylate cyclase</fullName>
        <ecNumber evidence="1">2.7.7.65</ecNumber>
    </recommendedName>
</protein>
<dbReference type="InterPro" id="IPR000014">
    <property type="entry name" value="PAS"/>
</dbReference>
<dbReference type="InterPro" id="IPR035965">
    <property type="entry name" value="PAS-like_dom_sf"/>
</dbReference>
<keyword evidence="5" id="KW-1185">Reference proteome</keyword>
<gene>
    <name evidence="4" type="ORF">DFR39_101808</name>
</gene>
<sequence>MQVSLNHEAAGGAAPDAAEARLLAPLLALMSQSQQGFALFDEHDRLQWANPVFREILGLRPDEFPSWPDLMRLGWMREKGTQVVTDDFEHWLRSAQLRRGKLPFRTIETSLMDGRWVMTTETTAPNGWMLCVISDISELGRDWRVLRQERDQARKAAFSDELTGLSNRRYLLENLRRKLGPHKASAAAVVLLDLDHFKQVNDVHGHEVGDVVLKHFAGLLQAEVGRQELAGRLGGEEFLLVWDIGDTSLLRARMDRLLERVRQSSPAYQGGVLRYTCSAGVAQALPGESEAQLIRRADAALYQAKQQGRDRWVLADATAVMPERRGSRSQRATPD</sequence>
<dbReference type="OrthoDB" id="9813903at2"/>
<feature type="domain" description="GGDEF" evidence="3">
    <location>
        <begin position="185"/>
        <end position="317"/>
    </location>
</feature>
<dbReference type="EC" id="2.7.7.65" evidence="1"/>
<dbReference type="PROSITE" id="PS50887">
    <property type="entry name" value="GGDEF"/>
    <property type="match status" value="1"/>
</dbReference>
<dbReference type="GO" id="GO:0005886">
    <property type="term" value="C:plasma membrane"/>
    <property type="evidence" value="ECO:0007669"/>
    <property type="project" value="TreeGrafter"/>
</dbReference>
<evidence type="ECO:0000313" key="4">
    <source>
        <dbReference type="EMBL" id="TDP13333.1"/>
    </source>
</evidence>
<dbReference type="FunFam" id="3.30.70.270:FF:000001">
    <property type="entry name" value="Diguanylate cyclase domain protein"/>
    <property type="match status" value="1"/>
</dbReference>
<comment type="caution">
    <text evidence="4">The sequence shown here is derived from an EMBL/GenBank/DDBJ whole genome shotgun (WGS) entry which is preliminary data.</text>
</comment>
<evidence type="ECO:0000256" key="2">
    <source>
        <dbReference type="ARBA" id="ARBA00034247"/>
    </source>
</evidence>
<dbReference type="SUPFAM" id="SSF55073">
    <property type="entry name" value="Nucleotide cyclase"/>
    <property type="match status" value="1"/>
</dbReference>
<dbReference type="GO" id="GO:0052621">
    <property type="term" value="F:diguanylate cyclase activity"/>
    <property type="evidence" value="ECO:0007669"/>
    <property type="project" value="UniProtKB-EC"/>
</dbReference>
<evidence type="ECO:0000313" key="5">
    <source>
        <dbReference type="Proteomes" id="UP000295357"/>
    </source>
</evidence>
<name>A0A4R6NBJ1_9BURK</name>
<dbReference type="SMART" id="SM00267">
    <property type="entry name" value="GGDEF"/>
    <property type="match status" value="1"/>
</dbReference>
<dbReference type="Proteomes" id="UP000295357">
    <property type="component" value="Unassembled WGS sequence"/>
</dbReference>
<dbReference type="AlphaFoldDB" id="A0A4R6NBJ1"/>
<evidence type="ECO:0000259" key="3">
    <source>
        <dbReference type="PROSITE" id="PS50887"/>
    </source>
</evidence>
<dbReference type="GO" id="GO:0043709">
    <property type="term" value="P:cell adhesion involved in single-species biofilm formation"/>
    <property type="evidence" value="ECO:0007669"/>
    <property type="project" value="TreeGrafter"/>
</dbReference>
<dbReference type="PANTHER" id="PTHR45138:SF9">
    <property type="entry name" value="DIGUANYLATE CYCLASE DGCM-RELATED"/>
    <property type="match status" value="1"/>
</dbReference>
<dbReference type="SUPFAM" id="SSF55785">
    <property type="entry name" value="PYP-like sensor domain (PAS domain)"/>
    <property type="match status" value="1"/>
</dbReference>
<dbReference type="NCBIfam" id="TIGR00254">
    <property type="entry name" value="GGDEF"/>
    <property type="match status" value="1"/>
</dbReference>
<dbReference type="GO" id="GO:1902201">
    <property type="term" value="P:negative regulation of bacterial-type flagellum-dependent cell motility"/>
    <property type="evidence" value="ECO:0007669"/>
    <property type="project" value="TreeGrafter"/>
</dbReference>
<dbReference type="CDD" id="cd01949">
    <property type="entry name" value="GGDEF"/>
    <property type="match status" value="1"/>
</dbReference>
<proteinExistence type="predicted"/>
<dbReference type="Pfam" id="PF13188">
    <property type="entry name" value="PAS_8"/>
    <property type="match status" value="1"/>
</dbReference>